<name>A0A3M2ZIC8_PSEYM</name>
<reference evidence="1 2" key="1">
    <citation type="submission" date="2018-08" db="EMBL/GenBank/DDBJ databases">
        <title>Recombination of ecologically and evolutionarily significant loci maintains genetic cohesion in the Pseudomonas syringae species complex.</title>
        <authorList>
            <person name="Dillon M."/>
            <person name="Thakur S."/>
            <person name="Almeida R.N.D."/>
            <person name="Weir B.S."/>
            <person name="Guttman D.S."/>
        </authorList>
    </citation>
    <scope>NUCLEOTIDE SEQUENCE [LARGE SCALE GENOMIC DNA]</scope>
    <source>
        <strain evidence="1 2">88_10</strain>
    </source>
</reference>
<accession>A0A3M2ZIC8</accession>
<proteinExistence type="predicted"/>
<gene>
    <name evidence="1" type="ORF">APX70_06551</name>
</gene>
<evidence type="ECO:0000313" key="1">
    <source>
        <dbReference type="EMBL" id="RML87748.1"/>
    </source>
</evidence>
<protein>
    <submittedName>
        <fullName evidence="1">Uncharacterized protein</fullName>
    </submittedName>
</protein>
<dbReference type="Proteomes" id="UP000282378">
    <property type="component" value="Unassembled WGS sequence"/>
</dbReference>
<dbReference type="EMBL" id="RBNL01001614">
    <property type="protein sequence ID" value="RML87748.1"/>
    <property type="molecule type" value="Genomic_DNA"/>
</dbReference>
<evidence type="ECO:0000313" key="2">
    <source>
        <dbReference type="Proteomes" id="UP000282378"/>
    </source>
</evidence>
<comment type="caution">
    <text evidence="1">The sequence shown here is derived from an EMBL/GenBank/DDBJ whole genome shotgun (WGS) entry which is preliminary data.</text>
</comment>
<sequence length="60" mass="6679">MRQQADGNGRGVGSQNGVFTDVGFDFSEYGLFDLGVFDNRFNHQVDIAEIAVGQRRTNRV</sequence>
<dbReference type="AlphaFoldDB" id="A0A3M2ZIC8"/>
<organism evidence="1 2">
    <name type="scientific">Pseudomonas syringae pv. maculicola</name>
    <dbReference type="NCBI Taxonomy" id="59511"/>
    <lineage>
        <taxon>Bacteria</taxon>
        <taxon>Pseudomonadati</taxon>
        <taxon>Pseudomonadota</taxon>
        <taxon>Gammaproteobacteria</taxon>
        <taxon>Pseudomonadales</taxon>
        <taxon>Pseudomonadaceae</taxon>
        <taxon>Pseudomonas</taxon>
    </lineage>
</organism>